<evidence type="ECO:0000256" key="2">
    <source>
        <dbReference type="ARBA" id="ARBA00023125"/>
    </source>
</evidence>
<comment type="caution">
    <text evidence="5">The sequence shown here is derived from an EMBL/GenBank/DDBJ whole genome shotgun (WGS) entry which is preliminary data.</text>
</comment>
<dbReference type="CDD" id="cd00090">
    <property type="entry name" value="HTH_ARSR"/>
    <property type="match status" value="1"/>
</dbReference>
<evidence type="ECO:0000313" key="5">
    <source>
        <dbReference type="EMBL" id="NGN44380.1"/>
    </source>
</evidence>
<gene>
    <name evidence="5" type="ORF">G6N74_25230</name>
</gene>
<keyword evidence="2" id="KW-0238">DNA-binding</keyword>
<keyword evidence="3" id="KW-0804">Transcription</keyword>
<sequence>MRPLTGKWKIEIMWALAQKTHRFGELRRALPGITQHMLAQQLRDLEADGLVKRTAHAVVPPRVEYEITEAAYGLKPVFKAFIAWSEQYGPIARRQKAWAEKTMPESWQAAPPA</sequence>
<evidence type="ECO:0000256" key="3">
    <source>
        <dbReference type="ARBA" id="ARBA00023163"/>
    </source>
</evidence>
<dbReference type="InterPro" id="IPR011991">
    <property type="entry name" value="ArsR-like_HTH"/>
</dbReference>
<evidence type="ECO:0000256" key="1">
    <source>
        <dbReference type="ARBA" id="ARBA00023015"/>
    </source>
</evidence>
<dbReference type="EMBL" id="JAAKZG010000015">
    <property type="protein sequence ID" value="NGN44380.1"/>
    <property type="molecule type" value="Genomic_DNA"/>
</dbReference>
<dbReference type="PROSITE" id="PS51118">
    <property type="entry name" value="HTH_HXLR"/>
    <property type="match status" value="1"/>
</dbReference>
<proteinExistence type="predicted"/>
<dbReference type="InterPro" id="IPR036390">
    <property type="entry name" value="WH_DNA-bd_sf"/>
</dbReference>
<dbReference type="Gene3D" id="1.10.10.10">
    <property type="entry name" value="Winged helix-like DNA-binding domain superfamily/Winged helix DNA-binding domain"/>
    <property type="match status" value="1"/>
</dbReference>
<keyword evidence="1" id="KW-0805">Transcription regulation</keyword>
<organism evidence="5 6">
    <name type="scientific">Mesorhizobium zhangyense</name>
    <dbReference type="NCBI Taxonomy" id="1776730"/>
    <lineage>
        <taxon>Bacteria</taxon>
        <taxon>Pseudomonadati</taxon>
        <taxon>Pseudomonadota</taxon>
        <taxon>Alphaproteobacteria</taxon>
        <taxon>Hyphomicrobiales</taxon>
        <taxon>Phyllobacteriaceae</taxon>
        <taxon>Mesorhizobium</taxon>
    </lineage>
</organism>
<dbReference type="PANTHER" id="PTHR33204">
    <property type="entry name" value="TRANSCRIPTIONAL REGULATOR, MARR FAMILY"/>
    <property type="match status" value="1"/>
</dbReference>
<dbReference type="AlphaFoldDB" id="A0A7C9RAP5"/>
<dbReference type="Pfam" id="PF01638">
    <property type="entry name" value="HxlR"/>
    <property type="match status" value="1"/>
</dbReference>
<dbReference type="GO" id="GO:0003677">
    <property type="term" value="F:DNA binding"/>
    <property type="evidence" value="ECO:0007669"/>
    <property type="project" value="UniProtKB-KW"/>
</dbReference>
<dbReference type="PANTHER" id="PTHR33204:SF29">
    <property type="entry name" value="TRANSCRIPTIONAL REGULATOR"/>
    <property type="match status" value="1"/>
</dbReference>
<dbReference type="InterPro" id="IPR002577">
    <property type="entry name" value="HTH_HxlR"/>
</dbReference>
<dbReference type="GO" id="GO:0006355">
    <property type="term" value="P:regulation of DNA-templated transcription"/>
    <property type="evidence" value="ECO:0007669"/>
    <property type="project" value="UniProtKB-ARBA"/>
</dbReference>
<evidence type="ECO:0000313" key="6">
    <source>
        <dbReference type="Proteomes" id="UP000481252"/>
    </source>
</evidence>
<accession>A0A7C9RAP5</accession>
<dbReference type="RefSeq" id="WP_165120837.1">
    <property type="nucleotide sequence ID" value="NZ_JAAKZG010000015.1"/>
</dbReference>
<protein>
    <submittedName>
        <fullName evidence="5">Helix-turn-helix transcriptional regulator</fullName>
    </submittedName>
</protein>
<keyword evidence="6" id="KW-1185">Reference proteome</keyword>
<dbReference type="InterPro" id="IPR036388">
    <property type="entry name" value="WH-like_DNA-bd_sf"/>
</dbReference>
<dbReference type="SUPFAM" id="SSF46785">
    <property type="entry name" value="Winged helix' DNA-binding domain"/>
    <property type="match status" value="1"/>
</dbReference>
<name>A0A7C9RAP5_9HYPH</name>
<reference evidence="5 6" key="1">
    <citation type="submission" date="2020-02" db="EMBL/GenBank/DDBJ databases">
        <title>Genome sequence of the type strain CGMCC 1.15528 of Mesorhizobium zhangyense.</title>
        <authorList>
            <person name="Gao J."/>
            <person name="Sun J."/>
        </authorList>
    </citation>
    <scope>NUCLEOTIDE SEQUENCE [LARGE SCALE GENOMIC DNA]</scope>
    <source>
        <strain evidence="5 6">CGMCC 1.15528</strain>
    </source>
</reference>
<feature type="domain" description="HTH hxlR-type" evidence="4">
    <location>
        <begin position="1"/>
        <end position="93"/>
    </location>
</feature>
<evidence type="ECO:0000259" key="4">
    <source>
        <dbReference type="PROSITE" id="PS51118"/>
    </source>
</evidence>
<dbReference type="Proteomes" id="UP000481252">
    <property type="component" value="Unassembled WGS sequence"/>
</dbReference>